<proteinExistence type="predicted"/>
<comment type="caution">
    <text evidence="1">The sequence shown here is derived from an EMBL/GenBank/DDBJ whole genome shotgun (WGS) entry which is preliminary data.</text>
</comment>
<evidence type="ECO:0000313" key="2">
    <source>
        <dbReference type="Proteomes" id="UP000487350"/>
    </source>
</evidence>
<dbReference type="OrthoDB" id="5365332at2"/>
<dbReference type="EMBL" id="WJBU01000004">
    <property type="protein sequence ID" value="MRD46486.1"/>
    <property type="molecule type" value="Genomic_DNA"/>
</dbReference>
<accession>A0A844B599</accession>
<dbReference type="Proteomes" id="UP000487350">
    <property type="component" value="Unassembled WGS sequence"/>
</dbReference>
<reference evidence="1 2" key="1">
    <citation type="submission" date="2019-11" db="EMBL/GenBank/DDBJ databases">
        <title>Caenimonas koreensis gen. nov., sp. nov., isolated from activated sludge.</title>
        <authorList>
            <person name="Seung H.R."/>
        </authorList>
    </citation>
    <scope>NUCLEOTIDE SEQUENCE [LARGE SCALE GENOMIC DNA]</scope>
    <source>
        <strain evidence="1 2">EMB320</strain>
    </source>
</reference>
<dbReference type="AlphaFoldDB" id="A0A844B599"/>
<name>A0A844B599_9BURK</name>
<evidence type="ECO:0000313" key="1">
    <source>
        <dbReference type="EMBL" id="MRD46486.1"/>
    </source>
</evidence>
<keyword evidence="2" id="KW-1185">Reference proteome</keyword>
<gene>
    <name evidence="1" type="ORF">GHT07_04310</name>
</gene>
<protein>
    <submittedName>
        <fullName evidence="1">IS1595 family transposase</fullName>
    </submittedName>
</protein>
<organism evidence="1 2">
    <name type="scientific">Caenimonas koreensis DSM 17982</name>
    <dbReference type="NCBI Taxonomy" id="1121255"/>
    <lineage>
        <taxon>Bacteria</taxon>
        <taxon>Pseudomonadati</taxon>
        <taxon>Pseudomonadota</taxon>
        <taxon>Betaproteobacteria</taxon>
        <taxon>Burkholderiales</taxon>
        <taxon>Comamonadaceae</taxon>
        <taxon>Caenimonas</taxon>
    </lineage>
</organism>
<sequence length="211" mass="23048">MCGVIGQSGKLNGASTHIGVYKCYACRKPFTAKVGTVFESSHLPQRHWLQAIYLIASGNKGTSTNQLQRTLGITIKAAWFLSHRIREATRDCGMDLFGVTGSPVEVDETFIGNKEPRQKGQKRKLGRTHKMKALSLVDRATGKARSIDLKVTTLIPILRANIALNAKADGNKEKAKVGRTETKARLAAVERPGAIGAFHRNNEAVGGRRDR</sequence>
<dbReference type="NCBIfam" id="NF033547">
    <property type="entry name" value="transpos_IS1595"/>
    <property type="match status" value="1"/>
</dbReference>